<keyword evidence="3 11" id="KW-1134">Transmembrane beta strand</keyword>
<evidence type="ECO:0000259" key="13">
    <source>
        <dbReference type="Pfam" id="PF00593"/>
    </source>
</evidence>
<dbReference type="Gene3D" id="2.40.170.20">
    <property type="entry name" value="TonB-dependent receptor, beta-barrel domain"/>
    <property type="match status" value="1"/>
</dbReference>
<evidence type="ECO:0000256" key="7">
    <source>
        <dbReference type="ARBA" id="ARBA00023065"/>
    </source>
</evidence>
<organism evidence="16 17">
    <name type="scientific">Oceanicoccus sagamiensis</name>
    <dbReference type="NCBI Taxonomy" id="716816"/>
    <lineage>
        <taxon>Bacteria</taxon>
        <taxon>Pseudomonadati</taxon>
        <taxon>Pseudomonadota</taxon>
        <taxon>Gammaproteobacteria</taxon>
        <taxon>Cellvibrionales</taxon>
        <taxon>Spongiibacteraceae</taxon>
        <taxon>Oceanicoccus</taxon>
    </lineage>
</organism>
<feature type="domain" description="TonB-dependent receptor plug" evidence="15">
    <location>
        <begin position="179"/>
        <end position="284"/>
    </location>
</feature>
<evidence type="ECO:0000259" key="14">
    <source>
        <dbReference type="Pfam" id="PF07660"/>
    </source>
</evidence>
<keyword evidence="7" id="KW-0406">Ion transport</keyword>
<dbReference type="InterPro" id="IPR039426">
    <property type="entry name" value="TonB-dep_rcpt-like"/>
</dbReference>
<protein>
    <recommendedName>
        <fullName evidence="18">Secretin/TonB short N-terminal domain-containing protein</fullName>
    </recommendedName>
</protein>
<evidence type="ECO:0000256" key="2">
    <source>
        <dbReference type="ARBA" id="ARBA00022448"/>
    </source>
</evidence>
<dbReference type="STRING" id="716816.BST96_06655"/>
<dbReference type="KEGG" id="osg:BST96_06655"/>
<keyword evidence="5 11" id="KW-0812">Transmembrane</keyword>
<evidence type="ECO:0000256" key="9">
    <source>
        <dbReference type="ARBA" id="ARBA00023136"/>
    </source>
</evidence>
<proteinExistence type="inferred from homology"/>
<evidence type="ECO:0000256" key="3">
    <source>
        <dbReference type="ARBA" id="ARBA00022452"/>
    </source>
</evidence>
<keyword evidence="9 11" id="KW-0472">Membrane</keyword>
<gene>
    <name evidence="16" type="ORF">BST96_06655</name>
</gene>
<comment type="subcellular location">
    <subcellularLocation>
        <location evidence="1 11">Cell outer membrane</location>
        <topology evidence="1 11">Multi-pass membrane protein</topology>
    </subcellularLocation>
</comment>
<evidence type="ECO:0008006" key="18">
    <source>
        <dbReference type="Google" id="ProtNLM"/>
    </source>
</evidence>
<accession>A0A1X9N9G4</accession>
<dbReference type="InterPro" id="IPR012910">
    <property type="entry name" value="Plug_dom"/>
</dbReference>
<dbReference type="Pfam" id="PF00593">
    <property type="entry name" value="TonB_dep_Rec_b-barrel"/>
    <property type="match status" value="1"/>
</dbReference>
<dbReference type="InterPro" id="IPR036942">
    <property type="entry name" value="Beta-barrel_TonB_sf"/>
</dbReference>
<dbReference type="Pfam" id="PF07715">
    <property type="entry name" value="Plug"/>
    <property type="match status" value="1"/>
</dbReference>
<feature type="domain" description="Secretin/TonB short N-terminal" evidence="14">
    <location>
        <begin position="65"/>
        <end position="113"/>
    </location>
</feature>
<evidence type="ECO:0000313" key="16">
    <source>
        <dbReference type="EMBL" id="ARN73821.1"/>
    </source>
</evidence>
<keyword evidence="6" id="KW-0408">Iron</keyword>
<keyword evidence="4" id="KW-0410">Iron transport</keyword>
<reference evidence="16 17" key="1">
    <citation type="submission" date="2016-11" db="EMBL/GenBank/DDBJ databases">
        <title>Trade-off between light-utilization and light-protection in marine flavobacteria.</title>
        <authorList>
            <person name="Kumagai Y."/>
        </authorList>
    </citation>
    <scope>NUCLEOTIDE SEQUENCE [LARGE SCALE GENOMIC DNA]</scope>
    <source>
        <strain evidence="16 17">NBRC 107125</strain>
    </source>
</reference>
<evidence type="ECO:0000256" key="10">
    <source>
        <dbReference type="ARBA" id="ARBA00023237"/>
    </source>
</evidence>
<dbReference type="InterPro" id="IPR000531">
    <property type="entry name" value="Beta-barrel_TonB"/>
</dbReference>
<dbReference type="PANTHER" id="PTHR32552:SF81">
    <property type="entry name" value="TONB-DEPENDENT OUTER MEMBRANE RECEPTOR"/>
    <property type="match status" value="1"/>
</dbReference>
<evidence type="ECO:0000259" key="15">
    <source>
        <dbReference type="Pfam" id="PF07715"/>
    </source>
</evidence>
<evidence type="ECO:0000256" key="6">
    <source>
        <dbReference type="ARBA" id="ARBA00023004"/>
    </source>
</evidence>
<sequence length="850" mass="93318">MKGKASRWWMIVFVVLLPLTVTPLYADNDQGHGAEKNARRYTLSIRSQTVEQSLRSLASVSSKQLLFPYDQIETRATITLVGRYTLHEALAIILDGTDLSGELTSEGVILITPRQKSSDFERGDNAMNSKKKLLAATVGFLMGAGGSSVLAQDMADKQEEKAWVLEEILVTATKREQDLADVPISIVALSGETIDSRGMQTVSDLSLAVPNLSVTSAGGGNRFYYMRGVGNGNGVAPLVGTYFDEVPVSVTGAQPDIRTIDLERVEVLRGPQGTLFGQGSVGGTIRFITKNPEFNNISGHFGLSTYNTKKGDWSEEVTGVLNIPVIDDTLAFRIATSYENKSGWIDQIDKSDVILAEDINSSEGSNTRIKGLWQVTDKMRVSAMVVRHRNKSGGPNFVLHSADGRFTAEDGVMRSAADPNMPFGYDDEHDIFNITATYDFGYSVLTAIASKVDTYNLSDNETIFLTVPDGGVLEVARIGVVDETEIVSQEIRLSSAADEATTLEWTVGVFLADSELKNQHANVFRDFSIFGLGVLEGGPKLPEINSSDTIALFGDVSYGINDKWTVGMGSRVFRDDRSILTMDDGLMLEEEFDNVSSKVYLSFAATDNANIHFSVSEGFRSGGFNPPSDSAAGAPPSYEPEELLTYELGTKASWLNNTFITEVAFYYSEFTNFQGAVLDPSTSLTAFKNSGEAEIKGFEWDLRWAMNENITFMLNGNFTDGEFTSIPQGTVQQKRVGSSLDNIPEYSYTLAADYQYDWFDSARGFVRVDYNTQGPNTVTVHNAGIIPEVGESKVLTILNGHVGVNWTSFSIELFGNNLLDEDDGLSNWAFVGRETQYRRRSYGVKFDYDF</sequence>
<evidence type="ECO:0000256" key="11">
    <source>
        <dbReference type="PROSITE-ProRule" id="PRU01360"/>
    </source>
</evidence>
<dbReference type="Proteomes" id="UP000193450">
    <property type="component" value="Chromosome"/>
</dbReference>
<keyword evidence="17" id="KW-1185">Reference proteome</keyword>
<dbReference type="PROSITE" id="PS52016">
    <property type="entry name" value="TONB_DEPENDENT_REC_3"/>
    <property type="match status" value="1"/>
</dbReference>
<name>A0A1X9N9G4_9GAMM</name>
<keyword evidence="2 11" id="KW-0813">Transport</keyword>
<dbReference type="SUPFAM" id="SSF56935">
    <property type="entry name" value="Porins"/>
    <property type="match status" value="1"/>
</dbReference>
<dbReference type="OrthoDB" id="127311at2"/>
<dbReference type="Pfam" id="PF07660">
    <property type="entry name" value="STN"/>
    <property type="match status" value="1"/>
</dbReference>
<dbReference type="PANTHER" id="PTHR32552">
    <property type="entry name" value="FERRICHROME IRON RECEPTOR-RELATED"/>
    <property type="match status" value="1"/>
</dbReference>
<keyword evidence="8 12" id="KW-0798">TonB box</keyword>
<evidence type="ECO:0000313" key="17">
    <source>
        <dbReference type="Proteomes" id="UP000193450"/>
    </source>
</evidence>
<dbReference type="AlphaFoldDB" id="A0A1X9N9G4"/>
<dbReference type="GO" id="GO:0006826">
    <property type="term" value="P:iron ion transport"/>
    <property type="evidence" value="ECO:0007669"/>
    <property type="project" value="UniProtKB-KW"/>
</dbReference>
<dbReference type="GO" id="GO:0009279">
    <property type="term" value="C:cell outer membrane"/>
    <property type="evidence" value="ECO:0007669"/>
    <property type="project" value="UniProtKB-SubCell"/>
</dbReference>
<comment type="similarity">
    <text evidence="11 12">Belongs to the TonB-dependent receptor family.</text>
</comment>
<evidence type="ECO:0000256" key="5">
    <source>
        <dbReference type="ARBA" id="ARBA00022692"/>
    </source>
</evidence>
<evidence type="ECO:0000256" key="12">
    <source>
        <dbReference type="RuleBase" id="RU003357"/>
    </source>
</evidence>
<evidence type="ECO:0000256" key="8">
    <source>
        <dbReference type="ARBA" id="ARBA00023077"/>
    </source>
</evidence>
<dbReference type="Gene3D" id="3.55.50.30">
    <property type="match status" value="1"/>
</dbReference>
<dbReference type="EMBL" id="CP019343">
    <property type="protein sequence ID" value="ARN73821.1"/>
    <property type="molecule type" value="Genomic_DNA"/>
</dbReference>
<dbReference type="RefSeq" id="WP_085757941.1">
    <property type="nucleotide sequence ID" value="NZ_CP019343.1"/>
</dbReference>
<dbReference type="InterPro" id="IPR011662">
    <property type="entry name" value="Secretin/TonB_short_N"/>
</dbReference>
<evidence type="ECO:0000256" key="4">
    <source>
        <dbReference type="ARBA" id="ARBA00022496"/>
    </source>
</evidence>
<evidence type="ECO:0000256" key="1">
    <source>
        <dbReference type="ARBA" id="ARBA00004571"/>
    </source>
</evidence>
<keyword evidence="10 11" id="KW-0998">Cell outer membrane</keyword>
<feature type="domain" description="TonB-dependent receptor-like beta-barrel" evidence="13">
    <location>
        <begin position="416"/>
        <end position="817"/>
    </location>
</feature>